<protein>
    <submittedName>
        <fullName evidence="2">Uncharacterized protein</fullName>
    </submittedName>
</protein>
<evidence type="ECO:0000313" key="3">
    <source>
        <dbReference type="Proteomes" id="UP001177023"/>
    </source>
</evidence>
<feature type="region of interest" description="Disordered" evidence="1">
    <location>
        <begin position="208"/>
        <end position="239"/>
    </location>
</feature>
<proteinExistence type="predicted"/>
<reference evidence="2" key="1">
    <citation type="submission" date="2023-06" db="EMBL/GenBank/DDBJ databases">
        <authorList>
            <person name="Delattre M."/>
        </authorList>
    </citation>
    <scope>NUCLEOTIDE SEQUENCE</scope>
    <source>
        <strain evidence="2">AF72</strain>
    </source>
</reference>
<gene>
    <name evidence="2" type="ORF">MSPICULIGERA_LOCUS24015</name>
</gene>
<accession>A0AA36DF01</accession>
<organism evidence="2 3">
    <name type="scientific">Mesorhabditis spiculigera</name>
    <dbReference type="NCBI Taxonomy" id="96644"/>
    <lineage>
        <taxon>Eukaryota</taxon>
        <taxon>Metazoa</taxon>
        <taxon>Ecdysozoa</taxon>
        <taxon>Nematoda</taxon>
        <taxon>Chromadorea</taxon>
        <taxon>Rhabditida</taxon>
        <taxon>Rhabditina</taxon>
        <taxon>Rhabditomorpha</taxon>
        <taxon>Rhabditoidea</taxon>
        <taxon>Rhabditidae</taxon>
        <taxon>Mesorhabditinae</taxon>
        <taxon>Mesorhabditis</taxon>
    </lineage>
</organism>
<dbReference type="AlphaFoldDB" id="A0AA36DF01"/>
<sequence length="300" mass="33848">MSSTRSISTSTEPQKMDAEKFKGMRWTLPVILLFVGLAAEWWTRSGPSLLRIRKTQDINKNTCSTDPEGAFYKRMSIVEEKDKEMPPVMVAAADAVMRDTLPDSEVVPEIDIEENGVFVVWDDYTTSQEQHARHLLEVQRRHMEEMYVEIERALQKGKAHGIPDAVKTEMVVAPVAAQEQAQRHQGGHMVLRTRIWWPDKSLISDQLPAQHHHEEGQKAASGGEGMTKEVSHPLPKHDTNWAKKEACGKVPKDAAVPKSQRSHHDHWQFIHPSLILCIDLLALVPCCHSALAKHPYLVAS</sequence>
<dbReference type="EMBL" id="CATQJA010002707">
    <property type="protein sequence ID" value="CAJ0586007.1"/>
    <property type="molecule type" value="Genomic_DNA"/>
</dbReference>
<name>A0AA36DF01_9BILA</name>
<feature type="non-terminal residue" evidence="2">
    <location>
        <position position="1"/>
    </location>
</feature>
<keyword evidence="3" id="KW-1185">Reference proteome</keyword>
<evidence type="ECO:0000256" key="1">
    <source>
        <dbReference type="SAM" id="MobiDB-lite"/>
    </source>
</evidence>
<evidence type="ECO:0000313" key="2">
    <source>
        <dbReference type="EMBL" id="CAJ0586007.1"/>
    </source>
</evidence>
<dbReference type="Proteomes" id="UP001177023">
    <property type="component" value="Unassembled WGS sequence"/>
</dbReference>
<comment type="caution">
    <text evidence="2">The sequence shown here is derived from an EMBL/GenBank/DDBJ whole genome shotgun (WGS) entry which is preliminary data.</text>
</comment>
<feature type="compositionally biased region" description="Basic and acidic residues" evidence="1">
    <location>
        <begin position="226"/>
        <end position="239"/>
    </location>
</feature>